<proteinExistence type="inferred from homology"/>
<comment type="similarity">
    <text evidence="8">Belongs to the 4Fe4S bacterial-type ferredoxin family. RnfC subfamily.</text>
</comment>
<dbReference type="EC" id="7.-.-.-" evidence="8"/>
<dbReference type="Pfam" id="PF13237">
    <property type="entry name" value="Fer4_10"/>
    <property type="match status" value="1"/>
</dbReference>
<accession>A0A1H6TE94</accession>
<evidence type="ECO:0000256" key="2">
    <source>
        <dbReference type="ARBA" id="ARBA00022485"/>
    </source>
</evidence>
<dbReference type="GO" id="GO:0022900">
    <property type="term" value="P:electron transport chain"/>
    <property type="evidence" value="ECO:0007669"/>
    <property type="project" value="UniProtKB-UniRule"/>
</dbReference>
<protein>
    <recommendedName>
        <fullName evidence="8">Ion-translocating oxidoreductase complex subunit C</fullName>
        <ecNumber evidence="8">7.-.-.-</ecNumber>
    </recommendedName>
    <alternativeName>
        <fullName evidence="8">Rnf electron transport complex subunit C</fullName>
    </alternativeName>
</protein>
<dbReference type="InterPro" id="IPR017896">
    <property type="entry name" value="4Fe4S_Fe-S-bd"/>
</dbReference>
<organism evidence="10 11">
    <name type="scientific">Sharpea azabuensis</name>
    <dbReference type="NCBI Taxonomy" id="322505"/>
    <lineage>
        <taxon>Bacteria</taxon>
        <taxon>Bacillati</taxon>
        <taxon>Bacillota</taxon>
        <taxon>Erysipelotrichia</taxon>
        <taxon>Erysipelotrichales</taxon>
        <taxon>Coprobacillaceae</taxon>
        <taxon>Sharpea</taxon>
    </lineage>
</organism>
<dbReference type="InterPro" id="IPR037225">
    <property type="entry name" value="Nuo51_FMN-bd_sf"/>
</dbReference>
<evidence type="ECO:0000256" key="7">
    <source>
        <dbReference type="ARBA" id="ARBA00023014"/>
    </source>
</evidence>
<dbReference type="InterPro" id="IPR011538">
    <property type="entry name" value="Nuo51_FMN-bd"/>
</dbReference>
<dbReference type="InterPro" id="IPR017900">
    <property type="entry name" value="4Fe4S_Fe_S_CS"/>
</dbReference>
<dbReference type="Gene3D" id="3.30.70.20">
    <property type="match status" value="1"/>
</dbReference>
<feature type="binding site" evidence="8">
    <location>
        <position position="398"/>
    </location>
    <ligand>
        <name>[4Fe-4S] cluster</name>
        <dbReference type="ChEBI" id="CHEBI:49883"/>
        <label>2</label>
    </ligand>
</feature>
<evidence type="ECO:0000256" key="1">
    <source>
        <dbReference type="ARBA" id="ARBA00022448"/>
    </source>
</evidence>
<feature type="binding site" evidence="8">
    <location>
        <position position="408"/>
    </location>
    <ligand>
        <name>[4Fe-4S] cluster</name>
        <dbReference type="ChEBI" id="CHEBI:49883"/>
        <label>1</label>
    </ligand>
</feature>
<dbReference type="SUPFAM" id="SSF51230">
    <property type="entry name" value="Single hybrid motif"/>
    <property type="match status" value="1"/>
</dbReference>
<dbReference type="GO" id="GO:0051539">
    <property type="term" value="F:4 iron, 4 sulfur cluster binding"/>
    <property type="evidence" value="ECO:0007669"/>
    <property type="project" value="UniProtKB-KW"/>
</dbReference>
<dbReference type="GO" id="GO:0046872">
    <property type="term" value="F:metal ion binding"/>
    <property type="evidence" value="ECO:0007669"/>
    <property type="project" value="UniProtKB-KW"/>
</dbReference>
<comment type="cofactor">
    <cofactor evidence="8">
        <name>[4Fe-4S] cluster</name>
        <dbReference type="ChEBI" id="CHEBI:49883"/>
    </cofactor>
    <text evidence="8">Binds 2 [4Fe-4S] clusters per subunit.</text>
</comment>
<evidence type="ECO:0000256" key="5">
    <source>
        <dbReference type="ARBA" id="ARBA00022982"/>
    </source>
</evidence>
<keyword evidence="4 8" id="KW-0677">Repeat</keyword>
<keyword evidence="7 8" id="KW-0411">Iron-sulfur</keyword>
<feature type="binding site" evidence="8">
    <location>
        <position position="359"/>
    </location>
    <ligand>
        <name>[4Fe-4S] cluster</name>
        <dbReference type="ChEBI" id="CHEBI:49883"/>
        <label>1</label>
    </ligand>
</feature>
<dbReference type="Pfam" id="PF13375">
    <property type="entry name" value="RnfC_N"/>
    <property type="match status" value="1"/>
</dbReference>
<evidence type="ECO:0000313" key="10">
    <source>
        <dbReference type="EMBL" id="SEI77596.1"/>
    </source>
</evidence>
<dbReference type="PROSITE" id="PS51379">
    <property type="entry name" value="4FE4S_FER_2"/>
    <property type="match status" value="1"/>
</dbReference>
<evidence type="ECO:0000256" key="4">
    <source>
        <dbReference type="ARBA" id="ARBA00022737"/>
    </source>
</evidence>
<gene>
    <name evidence="8" type="primary">rnfC</name>
    <name evidence="10" type="ORF">SAMN04487834_102323</name>
</gene>
<keyword evidence="2 8" id="KW-0004">4Fe-4S</keyword>
<comment type="function">
    <text evidence="8">Part of a membrane-bound complex that couples electron transfer with translocation of ions across the membrane.</text>
</comment>
<keyword evidence="6 8" id="KW-0408">Iron</keyword>
<dbReference type="PANTHER" id="PTHR43034:SF2">
    <property type="entry name" value="ION-TRANSLOCATING OXIDOREDUCTASE COMPLEX SUBUNIT C"/>
    <property type="match status" value="1"/>
</dbReference>
<feature type="binding site" evidence="8">
    <location>
        <position position="362"/>
    </location>
    <ligand>
        <name>[4Fe-4S] cluster</name>
        <dbReference type="ChEBI" id="CHEBI:49883"/>
        <label>1</label>
    </ligand>
</feature>
<evidence type="ECO:0000256" key="8">
    <source>
        <dbReference type="HAMAP-Rule" id="MF_00461"/>
    </source>
</evidence>
<dbReference type="EMBL" id="FNYK01000023">
    <property type="protein sequence ID" value="SEI77596.1"/>
    <property type="molecule type" value="Genomic_DNA"/>
</dbReference>
<dbReference type="Gene3D" id="3.40.50.11540">
    <property type="entry name" value="NADH-ubiquinone oxidoreductase 51kDa subunit"/>
    <property type="match status" value="1"/>
</dbReference>
<feature type="binding site" evidence="8">
    <location>
        <position position="369"/>
    </location>
    <ligand>
        <name>[4Fe-4S] cluster</name>
        <dbReference type="ChEBI" id="CHEBI:49883"/>
        <label>2</label>
    </ligand>
</feature>
<dbReference type="Proteomes" id="UP000183028">
    <property type="component" value="Unassembled WGS sequence"/>
</dbReference>
<dbReference type="HAMAP" id="MF_00461">
    <property type="entry name" value="RsxC_RnfC"/>
    <property type="match status" value="1"/>
</dbReference>
<dbReference type="PROSITE" id="PS00198">
    <property type="entry name" value="4FE4S_FER_1"/>
    <property type="match status" value="1"/>
</dbReference>
<dbReference type="GO" id="GO:0009055">
    <property type="term" value="F:electron transfer activity"/>
    <property type="evidence" value="ECO:0007669"/>
    <property type="project" value="InterPro"/>
</dbReference>
<keyword evidence="8" id="KW-1278">Translocase</keyword>
<keyword evidence="11" id="KW-1185">Reference proteome</keyword>
<evidence type="ECO:0000256" key="3">
    <source>
        <dbReference type="ARBA" id="ARBA00022723"/>
    </source>
</evidence>
<comment type="subunit">
    <text evidence="8">The complex is composed of six subunits: RnfA, RnfB, RnfC, RnfD, RnfE and RnfG.</text>
</comment>
<feature type="binding site" evidence="8">
    <location>
        <position position="401"/>
    </location>
    <ligand>
        <name>[4Fe-4S] cluster</name>
        <dbReference type="ChEBI" id="CHEBI:49883"/>
        <label>2</label>
    </ligand>
</feature>
<keyword evidence="1 8" id="KW-0813">Transport</keyword>
<dbReference type="InterPro" id="IPR026902">
    <property type="entry name" value="RnfC_N"/>
</dbReference>
<dbReference type="InterPro" id="IPR010208">
    <property type="entry name" value="Ion_transpt_RnfC/RsxC"/>
</dbReference>
<dbReference type="OrthoDB" id="9767754at2"/>
<dbReference type="Pfam" id="PF01512">
    <property type="entry name" value="Complex1_51K"/>
    <property type="match status" value="1"/>
</dbReference>
<evidence type="ECO:0000259" key="9">
    <source>
        <dbReference type="PROSITE" id="PS51379"/>
    </source>
</evidence>
<evidence type="ECO:0000256" key="6">
    <source>
        <dbReference type="ARBA" id="ARBA00023004"/>
    </source>
</evidence>
<dbReference type="InterPro" id="IPR011053">
    <property type="entry name" value="Single_hybrid_motif"/>
</dbReference>
<feature type="domain" description="4Fe-4S ferredoxin-type" evidence="9">
    <location>
        <begin position="389"/>
        <end position="417"/>
    </location>
</feature>
<reference evidence="11" key="1">
    <citation type="submission" date="2016-10" db="EMBL/GenBank/DDBJ databases">
        <authorList>
            <person name="Varghese N."/>
        </authorList>
    </citation>
    <scope>NUCLEOTIDE SEQUENCE [LARGE SCALE GENOMIC DNA]</scope>
    <source>
        <strain evidence="11">DSM 20406</strain>
    </source>
</reference>
<feature type="binding site" evidence="8">
    <location>
        <position position="404"/>
    </location>
    <ligand>
        <name>[4Fe-4S] cluster</name>
        <dbReference type="ChEBI" id="CHEBI:49883"/>
        <label>2</label>
    </ligand>
</feature>
<dbReference type="NCBIfam" id="TIGR01945">
    <property type="entry name" value="rnfC"/>
    <property type="match status" value="1"/>
</dbReference>
<keyword evidence="5 8" id="KW-0249">Electron transport</keyword>
<dbReference type="STRING" id="322505.SAMN04487836_10751"/>
<dbReference type="SUPFAM" id="SSF46548">
    <property type="entry name" value="alpha-helical ferredoxin"/>
    <property type="match status" value="1"/>
</dbReference>
<evidence type="ECO:0000313" key="11">
    <source>
        <dbReference type="Proteomes" id="UP000183028"/>
    </source>
</evidence>
<dbReference type="PANTHER" id="PTHR43034">
    <property type="entry name" value="ION-TRANSLOCATING OXIDOREDUCTASE COMPLEX SUBUNIT C"/>
    <property type="match status" value="1"/>
</dbReference>
<comment type="subcellular location">
    <subcellularLocation>
        <location evidence="8">Cell membrane</location>
        <topology evidence="8">Peripheral membrane protein</topology>
    </subcellularLocation>
</comment>
<keyword evidence="3 8" id="KW-0479">Metal-binding</keyword>
<name>A0A1H6TE94_9FIRM</name>
<keyword evidence="8" id="KW-1003">Cell membrane</keyword>
<keyword evidence="8" id="KW-0472">Membrane</keyword>
<feature type="binding site" evidence="8">
    <location>
        <position position="365"/>
    </location>
    <ligand>
        <name>[4Fe-4S] cluster</name>
        <dbReference type="ChEBI" id="CHEBI:49883"/>
        <label>1</label>
    </ligand>
</feature>
<dbReference type="SUPFAM" id="SSF142019">
    <property type="entry name" value="Nqo1 FMN-binding domain-like"/>
    <property type="match status" value="1"/>
</dbReference>
<sequence length="434" mass="47769">MGLFTGKGRAHLAGHKDLTMHGEIAQCPVGDTIAIPLVDGTATDFEVLVKEGDHVKIGSLLAVRKSMYVPLYASVSGVVKGVEKRMHATKRQQNHIIIANDHLDEKIKVIDIKDPDHMTQENIVDAIKQLGIVGMGGSGFPTYKKYEGVKDVDTIIINGVECEPYITSDYHEMMLQTKALFDGAEFFRKAASAKCAIIAIKVGKPELYARLQAMAKSYEHISVTQVPDVYPMGWERLLIETVTKRTYDRLPSEAHVIVDNAASAISLSNGIRSGMPVIERLVTVSGNGIKYPTNIRVRVGTPVHEIIEAIGGYIADGEGYVLAGGPMMGRSITNDQFVISEYMNAITVLKKQEEHTFACLKCGECTLHCPMHLQPVRIMQAEKANDSDLLGKLDVMRCVECGMCSYICPSKIEVTDFVAKGKRRYGLTLRRKKA</sequence>
<dbReference type="GO" id="GO:0005886">
    <property type="term" value="C:plasma membrane"/>
    <property type="evidence" value="ECO:0007669"/>
    <property type="project" value="UniProtKB-SubCell"/>
</dbReference>
<dbReference type="InterPro" id="IPR019554">
    <property type="entry name" value="Soluble_ligand-bd"/>
</dbReference>
<dbReference type="eggNOG" id="COG4656">
    <property type="taxonomic scope" value="Bacteria"/>
</dbReference>
<dbReference type="Pfam" id="PF10531">
    <property type="entry name" value="SLBB"/>
    <property type="match status" value="1"/>
</dbReference>
<dbReference type="AlphaFoldDB" id="A0A1H6TE94"/>
<dbReference type="RefSeq" id="WP_074732032.1">
    <property type="nucleotide sequence ID" value="NZ_CACVPP010000021.1"/>
</dbReference>